<keyword evidence="1" id="KW-0732">Signal</keyword>
<name>A0ABV6NLZ7_9BACI</name>
<dbReference type="EMBL" id="JBHLTR010000082">
    <property type="protein sequence ID" value="MFC0561792.1"/>
    <property type="molecule type" value="Genomic_DNA"/>
</dbReference>
<evidence type="ECO:0000256" key="1">
    <source>
        <dbReference type="SAM" id="SignalP"/>
    </source>
</evidence>
<gene>
    <name evidence="2" type="ORF">ACFFH4_23195</name>
</gene>
<feature type="chain" id="PRO_5046988072" evidence="1">
    <location>
        <begin position="23"/>
        <end position="157"/>
    </location>
</feature>
<sequence length="157" mass="17584">MIITLLSLFVFILVGCQSVNQASDEVHTGHEISIGDLHEITASTNEHPKFLDHYHESIVDIYKEVPHYQDLLEQIPCYCGCGGSVGHRHTYDCFISEHKEDGSVVWDDHGAKCGVCLEIALFSMELHDQGAGFEEIRNFIDERYKEGYAAPTATPSL</sequence>
<evidence type="ECO:0000313" key="3">
    <source>
        <dbReference type="Proteomes" id="UP001589833"/>
    </source>
</evidence>
<dbReference type="InterPro" id="IPR025673">
    <property type="entry name" value="PCYCGC"/>
</dbReference>
<protein>
    <submittedName>
        <fullName evidence="2">PCYCGC motif-containing (Lipo)protein</fullName>
    </submittedName>
</protein>
<feature type="signal peptide" evidence="1">
    <location>
        <begin position="1"/>
        <end position="22"/>
    </location>
</feature>
<proteinExistence type="predicted"/>
<dbReference type="RefSeq" id="WP_337956357.1">
    <property type="nucleotide sequence ID" value="NZ_JAQQWT010000007.1"/>
</dbReference>
<dbReference type="Pfam" id="PF13798">
    <property type="entry name" value="PCYCGC"/>
    <property type="match status" value="1"/>
</dbReference>
<reference evidence="2 3" key="1">
    <citation type="submission" date="2024-09" db="EMBL/GenBank/DDBJ databases">
        <authorList>
            <person name="Sun Q."/>
            <person name="Mori K."/>
        </authorList>
    </citation>
    <scope>NUCLEOTIDE SEQUENCE [LARGE SCALE GENOMIC DNA]</scope>
    <source>
        <strain evidence="2 3">NCAIM B.02301</strain>
    </source>
</reference>
<organism evidence="2 3">
    <name type="scientific">Halalkalibacter alkalisediminis</name>
    <dbReference type="NCBI Taxonomy" id="935616"/>
    <lineage>
        <taxon>Bacteria</taxon>
        <taxon>Bacillati</taxon>
        <taxon>Bacillota</taxon>
        <taxon>Bacilli</taxon>
        <taxon>Bacillales</taxon>
        <taxon>Bacillaceae</taxon>
        <taxon>Halalkalibacter</taxon>
    </lineage>
</organism>
<dbReference type="Proteomes" id="UP001589833">
    <property type="component" value="Unassembled WGS sequence"/>
</dbReference>
<accession>A0ABV6NLZ7</accession>
<evidence type="ECO:0000313" key="2">
    <source>
        <dbReference type="EMBL" id="MFC0561792.1"/>
    </source>
</evidence>
<comment type="caution">
    <text evidence="2">The sequence shown here is derived from an EMBL/GenBank/DDBJ whole genome shotgun (WGS) entry which is preliminary data.</text>
</comment>
<keyword evidence="3" id="KW-1185">Reference proteome</keyword>